<feature type="transmembrane region" description="Helical" evidence="7">
    <location>
        <begin position="246"/>
        <end position="271"/>
    </location>
</feature>
<dbReference type="Pfam" id="PF07690">
    <property type="entry name" value="MFS_1"/>
    <property type="match status" value="1"/>
</dbReference>
<evidence type="ECO:0000259" key="8">
    <source>
        <dbReference type="PROSITE" id="PS50850"/>
    </source>
</evidence>
<dbReference type="RefSeq" id="WP_114580199.1">
    <property type="nucleotide sequence ID" value="NZ_QPMH01000001.1"/>
</dbReference>
<gene>
    <name evidence="9" type="ORF">DRB17_00440</name>
</gene>
<dbReference type="Gene3D" id="1.20.1250.20">
    <property type="entry name" value="MFS general substrate transporter like domains"/>
    <property type="match status" value="2"/>
</dbReference>
<evidence type="ECO:0000256" key="7">
    <source>
        <dbReference type="SAM" id="Phobius"/>
    </source>
</evidence>
<keyword evidence="6 7" id="KW-0472">Membrane</keyword>
<keyword evidence="3" id="KW-1003">Cell membrane</keyword>
<dbReference type="SUPFAM" id="SSF103473">
    <property type="entry name" value="MFS general substrate transporter"/>
    <property type="match status" value="1"/>
</dbReference>
<sequence>MPATGLRFAVLNLGHFYTHLFLLLHPTVVLALEREFGGAYGELLLPSTAAFLAFGAATLPAGWLGDRVPREILLAIFFLGLALGAGVTAVAAEARMLTLGLGLIGLFAAIYHPVGIAMVVEGREKVGRALGINGVFGNLGVAAAPLVAGGLAQVYGWRAAFAVPAVVAGMTGVAYGGLLLLARRQGRPAAKPQPTPPAEPLDRAGQWRLIGVLAVAAFAGGLVFHATTVVLPKLFEARLGGGSIDLITVGALAGVVLTGAAFAQIGVGWLIDRRAIKPVFVAVVTVQVPLLLLAGISEGGALVILALFMMASVFGEIPIHDALVARHAASAWRARVYSVKYVVSLGVSALAVPLVAGLHGAGFEMLFAVLAALAAAVAAAALALPRPRTLGAAADVPAD</sequence>
<keyword evidence="2" id="KW-0813">Transport</keyword>
<feature type="transmembrane region" description="Helical" evidence="7">
    <location>
        <begin position="339"/>
        <end position="359"/>
    </location>
</feature>
<keyword evidence="5 7" id="KW-1133">Transmembrane helix</keyword>
<comment type="caution">
    <text evidence="9">The sequence shown here is derived from an EMBL/GenBank/DDBJ whole genome shotgun (WGS) entry which is preliminary data.</text>
</comment>
<dbReference type="InterPro" id="IPR050171">
    <property type="entry name" value="MFS_Transporters"/>
</dbReference>
<evidence type="ECO:0000256" key="1">
    <source>
        <dbReference type="ARBA" id="ARBA00004651"/>
    </source>
</evidence>
<dbReference type="PANTHER" id="PTHR23517:SF2">
    <property type="entry name" value="MULTIDRUG RESISTANCE PROTEIN MDTH"/>
    <property type="match status" value="1"/>
</dbReference>
<comment type="subcellular location">
    <subcellularLocation>
        <location evidence="1">Cell membrane</location>
        <topology evidence="1">Multi-pass membrane protein</topology>
    </subcellularLocation>
</comment>
<dbReference type="GO" id="GO:0022857">
    <property type="term" value="F:transmembrane transporter activity"/>
    <property type="evidence" value="ECO:0007669"/>
    <property type="project" value="InterPro"/>
</dbReference>
<feature type="transmembrane region" description="Helical" evidence="7">
    <location>
        <begin position="98"/>
        <end position="120"/>
    </location>
</feature>
<dbReference type="Proteomes" id="UP000253941">
    <property type="component" value="Unassembled WGS sequence"/>
</dbReference>
<evidence type="ECO:0000256" key="4">
    <source>
        <dbReference type="ARBA" id="ARBA00022692"/>
    </source>
</evidence>
<evidence type="ECO:0000256" key="2">
    <source>
        <dbReference type="ARBA" id="ARBA00022448"/>
    </source>
</evidence>
<dbReference type="InterPro" id="IPR020846">
    <property type="entry name" value="MFS_dom"/>
</dbReference>
<dbReference type="EMBL" id="QPMH01000001">
    <property type="protein sequence ID" value="RDD63686.1"/>
    <property type="molecule type" value="Genomic_DNA"/>
</dbReference>
<feature type="transmembrane region" description="Helical" evidence="7">
    <location>
        <begin position="302"/>
        <end position="319"/>
    </location>
</feature>
<name>A0A369TLB5_9PROT</name>
<feature type="transmembrane region" description="Helical" evidence="7">
    <location>
        <begin position="161"/>
        <end position="182"/>
    </location>
</feature>
<feature type="domain" description="Major facilitator superfamily (MFS) profile" evidence="8">
    <location>
        <begin position="7"/>
        <end position="389"/>
    </location>
</feature>
<feature type="transmembrane region" description="Helical" evidence="7">
    <location>
        <begin position="44"/>
        <end position="65"/>
    </location>
</feature>
<feature type="transmembrane region" description="Helical" evidence="7">
    <location>
        <begin position="365"/>
        <end position="384"/>
    </location>
</feature>
<feature type="transmembrane region" description="Helical" evidence="7">
    <location>
        <begin position="12"/>
        <end position="32"/>
    </location>
</feature>
<dbReference type="GO" id="GO:0005886">
    <property type="term" value="C:plasma membrane"/>
    <property type="evidence" value="ECO:0007669"/>
    <property type="project" value="UniProtKB-SubCell"/>
</dbReference>
<feature type="transmembrane region" description="Helical" evidence="7">
    <location>
        <begin position="132"/>
        <end position="155"/>
    </location>
</feature>
<evidence type="ECO:0000313" key="9">
    <source>
        <dbReference type="EMBL" id="RDD63686.1"/>
    </source>
</evidence>
<keyword evidence="10" id="KW-1185">Reference proteome</keyword>
<dbReference type="PROSITE" id="PS50850">
    <property type="entry name" value="MFS"/>
    <property type="match status" value="1"/>
</dbReference>
<proteinExistence type="predicted"/>
<evidence type="ECO:0000256" key="5">
    <source>
        <dbReference type="ARBA" id="ARBA00022989"/>
    </source>
</evidence>
<accession>A0A369TLB5</accession>
<feature type="transmembrane region" description="Helical" evidence="7">
    <location>
        <begin position="72"/>
        <end position="92"/>
    </location>
</feature>
<reference evidence="9 10" key="1">
    <citation type="submission" date="2018-07" db="EMBL/GenBank/DDBJ databases">
        <title>Venubactetium sediminum gen. nov., sp. nov., isolated from a marine solar saltern.</title>
        <authorList>
            <person name="Wang S."/>
        </authorList>
    </citation>
    <scope>NUCLEOTIDE SEQUENCE [LARGE SCALE GENOMIC DNA]</scope>
    <source>
        <strain evidence="9 10">WD2A32</strain>
    </source>
</reference>
<keyword evidence="4 7" id="KW-0812">Transmembrane</keyword>
<dbReference type="InterPro" id="IPR036259">
    <property type="entry name" value="MFS_trans_sf"/>
</dbReference>
<dbReference type="AlphaFoldDB" id="A0A369TLB5"/>
<evidence type="ECO:0000256" key="6">
    <source>
        <dbReference type="ARBA" id="ARBA00023136"/>
    </source>
</evidence>
<evidence type="ECO:0000256" key="3">
    <source>
        <dbReference type="ARBA" id="ARBA00022475"/>
    </source>
</evidence>
<protein>
    <submittedName>
        <fullName evidence="9">MFS transporter</fullName>
    </submittedName>
</protein>
<dbReference type="InterPro" id="IPR011701">
    <property type="entry name" value="MFS"/>
</dbReference>
<feature type="transmembrane region" description="Helical" evidence="7">
    <location>
        <begin position="278"/>
        <end position="296"/>
    </location>
</feature>
<feature type="transmembrane region" description="Helical" evidence="7">
    <location>
        <begin position="207"/>
        <end position="226"/>
    </location>
</feature>
<evidence type="ECO:0000313" key="10">
    <source>
        <dbReference type="Proteomes" id="UP000253941"/>
    </source>
</evidence>
<organism evidence="9 10">
    <name type="scientific">Ferruginivarius sediminum</name>
    <dbReference type="NCBI Taxonomy" id="2661937"/>
    <lineage>
        <taxon>Bacteria</taxon>
        <taxon>Pseudomonadati</taxon>
        <taxon>Pseudomonadota</taxon>
        <taxon>Alphaproteobacteria</taxon>
        <taxon>Rhodospirillales</taxon>
        <taxon>Rhodospirillaceae</taxon>
        <taxon>Ferruginivarius</taxon>
    </lineage>
</organism>
<dbReference type="PANTHER" id="PTHR23517">
    <property type="entry name" value="RESISTANCE PROTEIN MDTM, PUTATIVE-RELATED-RELATED"/>
    <property type="match status" value="1"/>
</dbReference>